<dbReference type="PANTHER" id="PTHR21021">
    <property type="entry name" value="GAF/PUTATIVE CYTOSKELETAL PROTEIN"/>
    <property type="match status" value="1"/>
</dbReference>
<organism evidence="3 4">
    <name type="scientific">Myodes glareolus</name>
    <name type="common">Bank vole</name>
    <name type="synonym">Clethrionomys glareolus</name>
    <dbReference type="NCBI Taxonomy" id="447135"/>
    <lineage>
        <taxon>Eukaryota</taxon>
        <taxon>Metazoa</taxon>
        <taxon>Chordata</taxon>
        <taxon>Craniata</taxon>
        <taxon>Vertebrata</taxon>
        <taxon>Euteleostomi</taxon>
        <taxon>Mammalia</taxon>
        <taxon>Eutheria</taxon>
        <taxon>Euarchontoglires</taxon>
        <taxon>Glires</taxon>
        <taxon>Rodentia</taxon>
        <taxon>Myomorpha</taxon>
        <taxon>Muroidea</taxon>
        <taxon>Cricetidae</taxon>
        <taxon>Arvicolinae</taxon>
        <taxon>Myodes</taxon>
    </lineage>
</organism>
<dbReference type="Pfam" id="PF04176">
    <property type="entry name" value="TIP41"/>
    <property type="match status" value="1"/>
</dbReference>
<proteinExistence type="inferred from homology"/>
<keyword evidence="4" id="KW-1185">Reference proteome</keyword>
<dbReference type="InterPro" id="IPR007303">
    <property type="entry name" value="TIP41-like"/>
</dbReference>
<name>A0AAW0HXH5_MYOGA</name>
<evidence type="ECO:0000256" key="2">
    <source>
        <dbReference type="ARBA" id="ARBA00018951"/>
    </source>
</evidence>
<comment type="caution">
    <text evidence="3">The sequence shown here is derived from an EMBL/GenBank/DDBJ whole genome shotgun (WGS) entry which is preliminary data.</text>
</comment>
<comment type="similarity">
    <text evidence="1">Belongs to the TIP41 family.</text>
</comment>
<dbReference type="GO" id="GO:0031929">
    <property type="term" value="P:TOR signaling"/>
    <property type="evidence" value="ECO:0007669"/>
    <property type="project" value="TreeGrafter"/>
</dbReference>
<dbReference type="EMBL" id="JBBHLL010000286">
    <property type="protein sequence ID" value="KAK7806945.1"/>
    <property type="molecule type" value="Genomic_DNA"/>
</dbReference>
<reference evidence="3 4" key="1">
    <citation type="journal article" date="2023" name="bioRxiv">
        <title>Conserved and derived expression patterns and positive selection on dental genes reveal complex evolutionary context of ever-growing rodent molars.</title>
        <authorList>
            <person name="Calamari Z.T."/>
            <person name="Song A."/>
            <person name="Cohen E."/>
            <person name="Akter M."/>
            <person name="Roy R.D."/>
            <person name="Hallikas O."/>
            <person name="Christensen M.M."/>
            <person name="Li P."/>
            <person name="Marangoni P."/>
            <person name="Jernvall J."/>
            <person name="Klein O.D."/>
        </authorList>
    </citation>
    <scope>NUCLEOTIDE SEQUENCE [LARGE SCALE GENOMIC DNA]</scope>
    <source>
        <strain evidence="3">V071</strain>
    </source>
</reference>
<accession>A0AAW0HXH5</accession>
<gene>
    <name evidence="3" type="ORF">U0070_009438</name>
</gene>
<sequence>MMIHGFQSSHQDFSFGPWKLTASKTHIMKSADVEKFQNGENQVVPTTDHIDTEKLKAREQIKFFEEVLLFEDELHDHGVSSLSVKIRVMPSSFFLLLRFFLRIDGVLIRMNDTRLYHEVPALI</sequence>
<evidence type="ECO:0000313" key="3">
    <source>
        <dbReference type="EMBL" id="KAK7806945.1"/>
    </source>
</evidence>
<evidence type="ECO:0000313" key="4">
    <source>
        <dbReference type="Proteomes" id="UP001488838"/>
    </source>
</evidence>
<dbReference type="GO" id="GO:0005829">
    <property type="term" value="C:cytosol"/>
    <property type="evidence" value="ECO:0007669"/>
    <property type="project" value="TreeGrafter"/>
</dbReference>
<dbReference type="AlphaFoldDB" id="A0AAW0HXH5"/>
<evidence type="ECO:0000256" key="1">
    <source>
        <dbReference type="ARBA" id="ARBA00006658"/>
    </source>
</evidence>
<dbReference type="PANTHER" id="PTHR21021:SF16">
    <property type="entry name" value="TIP41-LIKE PROTEIN"/>
    <property type="match status" value="1"/>
</dbReference>
<protein>
    <recommendedName>
        <fullName evidence="2">TIP41-like protein</fullName>
    </recommendedName>
</protein>
<dbReference type="Proteomes" id="UP001488838">
    <property type="component" value="Unassembled WGS sequence"/>
</dbReference>
<dbReference type="InterPro" id="IPR051330">
    <property type="entry name" value="Phosphatase_reg/MetRdx"/>
</dbReference>